<proteinExistence type="predicted"/>
<feature type="region of interest" description="Disordered" evidence="4">
    <location>
        <begin position="92"/>
        <end position="118"/>
    </location>
</feature>
<dbReference type="SUPFAM" id="SSF50249">
    <property type="entry name" value="Nucleic acid-binding proteins"/>
    <property type="match status" value="1"/>
</dbReference>
<organism evidence="5 6">
    <name type="scientific">Halteria grandinella</name>
    <dbReference type="NCBI Taxonomy" id="5974"/>
    <lineage>
        <taxon>Eukaryota</taxon>
        <taxon>Sar</taxon>
        <taxon>Alveolata</taxon>
        <taxon>Ciliophora</taxon>
        <taxon>Intramacronucleata</taxon>
        <taxon>Spirotrichea</taxon>
        <taxon>Stichotrichia</taxon>
        <taxon>Sporadotrichida</taxon>
        <taxon>Halteriidae</taxon>
        <taxon>Halteria</taxon>
    </lineage>
</organism>
<dbReference type="OrthoDB" id="25571at2759"/>
<dbReference type="PANTHER" id="PTHR13989">
    <property type="entry name" value="REPLICATION PROTEIN A-RELATED"/>
    <property type="match status" value="1"/>
</dbReference>
<keyword evidence="2" id="KW-0238">DNA-binding</keyword>
<dbReference type="GO" id="GO:0005634">
    <property type="term" value="C:nucleus"/>
    <property type="evidence" value="ECO:0007669"/>
    <property type="project" value="UniProtKB-SubCell"/>
</dbReference>
<dbReference type="EMBL" id="RRYP01009085">
    <property type="protein sequence ID" value="TNV79314.1"/>
    <property type="molecule type" value="Genomic_DNA"/>
</dbReference>
<comment type="caution">
    <text evidence="5">The sequence shown here is derived from an EMBL/GenBank/DDBJ whole genome shotgun (WGS) entry which is preliminary data.</text>
</comment>
<feature type="compositionally biased region" description="Polar residues" evidence="4">
    <location>
        <begin position="106"/>
        <end position="118"/>
    </location>
</feature>
<evidence type="ECO:0000256" key="1">
    <source>
        <dbReference type="ARBA" id="ARBA00004123"/>
    </source>
</evidence>
<evidence type="ECO:0000313" key="6">
    <source>
        <dbReference type="Proteomes" id="UP000785679"/>
    </source>
</evidence>
<keyword evidence="6" id="KW-1185">Reference proteome</keyword>
<dbReference type="InterPro" id="IPR040260">
    <property type="entry name" value="RFA2-like"/>
</dbReference>
<reference evidence="5" key="1">
    <citation type="submission" date="2019-06" db="EMBL/GenBank/DDBJ databases">
        <authorList>
            <person name="Zheng W."/>
        </authorList>
    </citation>
    <scope>NUCLEOTIDE SEQUENCE</scope>
    <source>
        <strain evidence="5">QDHG01</strain>
    </source>
</reference>
<name>A0A8J8NS46_HALGN</name>
<evidence type="ECO:0000313" key="5">
    <source>
        <dbReference type="EMBL" id="TNV79314.1"/>
    </source>
</evidence>
<evidence type="ECO:0000256" key="3">
    <source>
        <dbReference type="ARBA" id="ARBA00023242"/>
    </source>
</evidence>
<dbReference type="InterPro" id="IPR012340">
    <property type="entry name" value="NA-bd_OB-fold"/>
</dbReference>
<evidence type="ECO:0008006" key="7">
    <source>
        <dbReference type="Google" id="ProtNLM"/>
    </source>
</evidence>
<evidence type="ECO:0000256" key="2">
    <source>
        <dbReference type="ARBA" id="ARBA00023125"/>
    </source>
</evidence>
<dbReference type="Gene3D" id="2.40.50.140">
    <property type="entry name" value="Nucleic acid-binding proteins"/>
    <property type="match status" value="1"/>
</dbReference>
<evidence type="ECO:0000256" key="4">
    <source>
        <dbReference type="SAM" id="MobiDB-lite"/>
    </source>
</evidence>
<dbReference type="GO" id="GO:0003677">
    <property type="term" value="F:DNA binding"/>
    <property type="evidence" value="ECO:0007669"/>
    <property type="project" value="UniProtKB-KW"/>
</dbReference>
<gene>
    <name evidence="5" type="ORF">FGO68_gene6029</name>
</gene>
<dbReference type="AlphaFoldDB" id="A0A8J8NS46"/>
<sequence length="189" mass="21742">MLRIGFEVNDNTGCCPVIFFQKDQSSRPQALKDFQYEQFAYVRIFGTVRVFKETKAIVGTHIKRIHKFSEVTNHLLQTFVSHQVRTQGALTSQELNNEDPAKGKRTSNPVTLGVKQSSSVDDSMQTVVQIMREMVKRSDVRMLHIKDVYAVVSHVQEWELFKETIDRLLREGVIVQQSEQNSDIILLSE</sequence>
<comment type="subcellular location">
    <subcellularLocation>
        <location evidence="1">Nucleus</location>
    </subcellularLocation>
</comment>
<keyword evidence="3" id="KW-0539">Nucleus</keyword>
<dbReference type="Proteomes" id="UP000785679">
    <property type="component" value="Unassembled WGS sequence"/>
</dbReference>
<dbReference type="PANTHER" id="PTHR13989:SF16">
    <property type="entry name" value="REPLICATION PROTEIN A2"/>
    <property type="match status" value="1"/>
</dbReference>
<protein>
    <recommendedName>
        <fullName evidence="7">Replication protein A C-terminal domain-containing protein</fullName>
    </recommendedName>
</protein>
<accession>A0A8J8NS46</accession>